<sequence length="212" mass="25146">MHQYEVIMCDCSKFFTVLQAFTAIRTLHNAGYVHRDVKPSNLCIGNGSQKRTIYLVDFGLSRSIYSKDGKMRSPRRRIDFRGTMKYVSLNMHMKKEQGPVDDYICLYYSTIEMNEGQLPWKNIKDAKEVEKNKKFFCFEQFCKFTPPPFKNFYVELEKLSYRDTIDYEFFLHIIKECIPEGVNEFTPYDWEEAPTQMSEERGIGDLQKQLPR</sequence>
<dbReference type="WBParaSite" id="JU765_v2.g19763.t1">
    <property type="protein sequence ID" value="JU765_v2.g19763.t1"/>
    <property type="gene ID" value="JU765_v2.g19763"/>
</dbReference>
<evidence type="ECO:0000313" key="1">
    <source>
        <dbReference type="Proteomes" id="UP000887576"/>
    </source>
</evidence>
<evidence type="ECO:0000313" key="2">
    <source>
        <dbReference type="WBParaSite" id="JU765_v2.g19763.t1"/>
    </source>
</evidence>
<organism evidence="1 2">
    <name type="scientific">Panagrolaimus sp. JU765</name>
    <dbReference type="NCBI Taxonomy" id="591449"/>
    <lineage>
        <taxon>Eukaryota</taxon>
        <taxon>Metazoa</taxon>
        <taxon>Ecdysozoa</taxon>
        <taxon>Nematoda</taxon>
        <taxon>Chromadorea</taxon>
        <taxon>Rhabditida</taxon>
        <taxon>Tylenchina</taxon>
        <taxon>Panagrolaimomorpha</taxon>
        <taxon>Panagrolaimoidea</taxon>
        <taxon>Panagrolaimidae</taxon>
        <taxon>Panagrolaimus</taxon>
    </lineage>
</organism>
<proteinExistence type="predicted"/>
<reference evidence="2" key="1">
    <citation type="submission" date="2022-11" db="UniProtKB">
        <authorList>
            <consortium name="WormBaseParasite"/>
        </authorList>
    </citation>
    <scope>IDENTIFICATION</scope>
</reference>
<accession>A0AC34QVH0</accession>
<name>A0AC34QVH0_9BILA</name>
<dbReference type="Proteomes" id="UP000887576">
    <property type="component" value="Unplaced"/>
</dbReference>
<protein>
    <submittedName>
        <fullName evidence="2">Protein kinase domain-containing protein</fullName>
    </submittedName>
</protein>